<comment type="caution">
    <text evidence="1">The sequence shown here is derived from an EMBL/GenBank/DDBJ whole genome shotgun (WGS) entry which is preliminary data.</text>
</comment>
<dbReference type="EMBL" id="BMVX01000043">
    <property type="protein sequence ID" value="GGZ96867.1"/>
    <property type="molecule type" value="Genomic_DNA"/>
</dbReference>
<dbReference type="RefSeq" id="WP_189829184.1">
    <property type="nucleotide sequence ID" value="NZ_BMVX01000043.1"/>
</dbReference>
<reference evidence="1" key="1">
    <citation type="journal article" date="2014" name="Int. J. Syst. Evol. Microbiol.">
        <title>Complete genome sequence of Corynebacterium casei LMG S-19264T (=DSM 44701T), isolated from a smear-ripened cheese.</title>
        <authorList>
            <consortium name="US DOE Joint Genome Institute (JGI-PGF)"/>
            <person name="Walter F."/>
            <person name="Albersmeier A."/>
            <person name="Kalinowski J."/>
            <person name="Ruckert C."/>
        </authorList>
    </citation>
    <scope>NUCLEOTIDE SEQUENCE</scope>
    <source>
        <strain evidence="1">JCM 4834</strain>
    </source>
</reference>
<evidence type="ECO:0000313" key="2">
    <source>
        <dbReference type="Proteomes" id="UP000634660"/>
    </source>
</evidence>
<evidence type="ECO:0000313" key="1">
    <source>
        <dbReference type="EMBL" id="GGZ96867.1"/>
    </source>
</evidence>
<proteinExistence type="predicted"/>
<organism evidence="1 2">
    <name type="scientific">Streptomyces subrutilus</name>
    <dbReference type="NCBI Taxonomy" id="36818"/>
    <lineage>
        <taxon>Bacteria</taxon>
        <taxon>Bacillati</taxon>
        <taxon>Actinomycetota</taxon>
        <taxon>Actinomycetes</taxon>
        <taxon>Kitasatosporales</taxon>
        <taxon>Streptomycetaceae</taxon>
        <taxon>Streptomyces</taxon>
    </lineage>
</organism>
<accession>A0A918VGY2</accession>
<dbReference type="AlphaFoldDB" id="A0A918VGY2"/>
<name>A0A918VGY2_9ACTN</name>
<gene>
    <name evidence="1" type="ORF">GCM10010371_65990</name>
</gene>
<protein>
    <submittedName>
        <fullName evidence="1">Uncharacterized protein</fullName>
    </submittedName>
</protein>
<dbReference type="Proteomes" id="UP000634660">
    <property type="component" value="Unassembled WGS sequence"/>
</dbReference>
<sequence>MELARIGSKVVEVFVDGVTYTVATARLGMASMAMLALSEAVRGAYTYVEDCARSVDTLADTASALWVEGAVVNAHRDAAAVMRGVLAAAEALAIEAEEMARDFTAAKEGHEDDYGPVHDAMVAKQGAVADRTYYSNR</sequence>
<reference evidence="1" key="2">
    <citation type="submission" date="2020-09" db="EMBL/GenBank/DDBJ databases">
        <authorList>
            <person name="Sun Q."/>
            <person name="Ohkuma M."/>
        </authorList>
    </citation>
    <scope>NUCLEOTIDE SEQUENCE</scope>
    <source>
        <strain evidence="1">JCM 4834</strain>
    </source>
</reference>